<gene>
    <name evidence="5" type="ORF">I2492_00845</name>
    <name evidence="4" type="ORF">I2493_00845</name>
</gene>
<reference evidence="5 7" key="1">
    <citation type="submission" date="2020-11" db="EMBL/GenBank/DDBJ databases">
        <title>Insectihabitans protaetiae gen. nov. sp. nov. and Insectihabitans allomyrinae sp. nov., isolated from larvae of Protaetia brevitarsis seulensis and Allomyrina dichotoma, respectively.</title>
        <authorList>
            <person name="Lee S.D."/>
            <person name="Byeon Y.-S."/>
            <person name="Kim S.-M."/>
            <person name="Yang H.L."/>
            <person name="Kim I.S."/>
        </authorList>
    </citation>
    <scope>NUCLEOTIDE SEQUENCE</scope>
    <source>
        <strain evidence="5">CWB-B4</strain>
        <strain evidence="4 7">CWB-B43</strain>
    </source>
</reference>
<protein>
    <submittedName>
        <fullName evidence="5">Heavy-metal-associated domain-containing protein</fullName>
    </submittedName>
</protein>
<dbReference type="Proteomes" id="UP000807542">
    <property type="component" value="Unassembled WGS sequence"/>
</dbReference>
<dbReference type="InterPro" id="IPR006121">
    <property type="entry name" value="HMA_dom"/>
</dbReference>
<evidence type="ECO:0000313" key="5">
    <source>
        <dbReference type="EMBL" id="MBK5174871.1"/>
    </source>
</evidence>
<accession>A0A9D7AF70</accession>
<comment type="caution">
    <text evidence="5">The sequence shown here is derived from an EMBL/GenBank/DDBJ whole genome shotgun (WGS) entry which is preliminary data.</text>
</comment>
<dbReference type="InterPro" id="IPR001802">
    <property type="entry name" value="MerP/CopZ"/>
</dbReference>
<dbReference type="CDD" id="cd00371">
    <property type="entry name" value="HMA"/>
    <property type="match status" value="1"/>
</dbReference>
<dbReference type="Gene3D" id="3.30.70.100">
    <property type="match status" value="1"/>
</dbReference>
<dbReference type="SUPFAM" id="SSF55008">
    <property type="entry name" value="HMA, heavy metal-associated domain"/>
    <property type="match status" value="1"/>
</dbReference>
<keyword evidence="1" id="KW-0479">Metal-binding</keyword>
<dbReference type="PROSITE" id="PS50846">
    <property type="entry name" value="HMA_2"/>
    <property type="match status" value="1"/>
</dbReference>
<evidence type="ECO:0000256" key="2">
    <source>
        <dbReference type="SAM" id="SignalP"/>
    </source>
</evidence>
<evidence type="ECO:0000313" key="6">
    <source>
        <dbReference type="Proteomes" id="UP000807542"/>
    </source>
</evidence>
<proteinExistence type="predicted"/>
<dbReference type="RefSeq" id="WP_228396906.1">
    <property type="nucleotide sequence ID" value="NZ_JADRCP010000001.1"/>
</dbReference>
<sequence>MKRLMFLVLFLFSPLIWAENVQVTIDVKGMTCPLCVSSVNQALRKTDGVIKAKASLKTQQAEVIVPEGFNTDELLKSVDKTGYKGSINKVVKQS</sequence>
<dbReference type="Pfam" id="PF00403">
    <property type="entry name" value="HMA"/>
    <property type="match status" value="1"/>
</dbReference>
<feature type="signal peptide" evidence="2">
    <location>
        <begin position="1"/>
        <end position="18"/>
    </location>
</feature>
<dbReference type="GO" id="GO:0046872">
    <property type="term" value="F:metal ion binding"/>
    <property type="evidence" value="ECO:0007669"/>
    <property type="project" value="UniProtKB-KW"/>
</dbReference>
<evidence type="ECO:0000313" key="7">
    <source>
        <dbReference type="Proteomes" id="UP001296969"/>
    </source>
</evidence>
<name>A0A9D7AF70_9GAMM</name>
<dbReference type="EMBL" id="JADRCQ010000001">
    <property type="protein sequence ID" value="MBK5071562.1"/>
    <property type="molecule type" value="Genomic_DNA"/>
</dbReference>
<dbReference type="InterPro" id="IPR036163">
    <property type="entry name" value="HMA_dom_sf"/>
</dbReference>
<feature type="domain" description="HMA" evidence="3">
    <location>
        <begin position="21"/>
        <end position="86"/>
    </location>
</feature>
<keyword evidence="7" id="KW-1185">Reference proteome</keyword>
<evidence type="ECO:0000313" key="4">
    <source>
        <dbReference type="EMBL" id="MBK5071562.1"/>
    </source>
</evidence>
<dbReference type="Proteomes" id="UP001296969">
    <property type="component" value="Unassembled WGS sequence"/>
</dbReference>
<dbReference type="EMBL" id="JADRCP010000001">
    <property type="protein sequence ID" value="MBK5174871.1"/>
    <property type="molecule type" value="Genomic_DNA"/>
</dbReference>
<dbReference type="FunFam" id="3.30.70.100:FF:000001">
    <property type="entry name" value="ATPase copper transporting beta"/>
    <property type="match status" value="1"/>
</dbReference>
<dbReference type="AlphaFoldDB" id="A0A9D7AF70"/>
<evidence type="ECO:0000259" key="3">
    <source>
        <dbReference type="PROSITE" id="PS50846"/>
    </source>
</evidence>
<keyword evidence="2" id="KW-0732">Signal</keyword>
<organism evidence="5 6">
    <name type="scientific">Limnobaculum xujianqingii</name>
    <dbReference type="NCBI Taxonomy" id="2738837"/>
    <lineage>
        <taxon>Bacteria</taxon>
        <taxon>Pseudomonadati</taxon>
        <taxon>Pseudomonadota</taxon>
        <taxon>Gammaproteobacteria</taxon>
        <taxon>Enterobacterales</taxon>
        <taxon>Budviciaceae</taxon>
        <taxon>Limnobaculum</taxon>
    </lineage>
</organism>
<dbReference type="PRINTS" id="PR00946">
    <property type="entry name" value="HGSCAVENGER"/>
</dbReference>
<evidence type="ECO:0000256" key="1">
    <source>
        <dbReference type="ARBA" id="ARBA00022723"/>
    </source>
</evidence>
<feature type="chain" id="PRO_5039338022" evidence="2">
    <location>
        <begin position="19"/>
        <end position="94"/>
    </location>
</feature>